<name>A0AA40EQU5_9PEZI</name>
<feature type="signal peptide" evidence="2">
    <location>
        <begin position="1"/>
        <end position="38"/>
    </location>
</feature>
<dbReference type="Proteomes" id="UP001172155">
    <property type="component" value="Unassembled WGS sequence"/>
</dbReference>
<dbReference type="AlphaFoldDB" id="A0AA40EQU5"/>
<comment type="caution">
    <text evidence="3">The sequence shown here is derived from an EMBL/GenBank/DDBJ whole genome shotgun (WGS) entry which is preliminary data.</text>
</comment>
<dbReference type="EMBL" id="JAUKUD010000005">
    <property type="protein sequence ID" value="KAK0743752.1"/>
    <property type="molecule type" value="Genomic_DNA"/>
</dbReference>
<keyword evidence="4" id="KW-1185">Reference proteome</keyword>
<feature type="chain" id="PRO_5041254727" evidence="2">
    <location>
        <begin position="39"/>
        <end position="99"/>
    </location>
</feature>
<evidence type="ECO:0000313" key="3">
    <source>
        <dbReference type="EMBL" id="KAK0743752.1"/>
    </source>
</evidence>
<sequence length="99" mass="10781">MWVFCLALSVEASGSVAEMPQLVFIMLLLFVHICILQAEEHSRPDLQRCPPEGTLPLAPAASSRLNPPPSLAAAFQAPTRSRLGCREPFPGSVNSSHWQ</sequence>
<keyword evidence="2" id="KW-0732">Signal</keyword>
<evidence type="ECO:0000256" key="1">
    <source>
        <dbReference type="SAM" id="MobiDB-lite"/>
    </source>
</evidence>
<evidence type="ECO:0000256" key="2">
    <source>
        <dbReference type="SAM" id="SignalP"/>
    </source>
</evidence>
<evidence type="ECO:0000313" key="4">
    <source>
        <dbReference type="Proteomes" id="UP001172155"/>
    </source>
</evidence>
<proteinExistence type="predicted"/>
<accession>A0AA40EQU5</accession>
<protein>
    <submittedName>
        <fullName evidence="3">Uncharacterized protein</fullName>
    </submittedName>
</protein>
<organism evidence="3 4">
    <name type="scientific">Schizothecium vesticola</name>
    <dbReference type="NCBI Taxonomy" id="314040"/>
    <lineage>
        <taxon>Eukaryota</taxon>
        <taxon>Fungi</taxon>
        <taxon>Dikarya</taxon>
        <taxon>Ascomycota</taxon>
        <taxon>Pezizomycotina</taxon>
        <taxon>Sordariomycetes</taxon>
        <taxon>Sordariomycetidae</taxon>
        <taxon>Sordariales</taxon>
        <taxon>Schizotheciaceae</taxon>
        <taxon>Schizothecium</taxon>
    </lineage>
</organism>
<gene>
    <name evidence="3" type="ORF">B0T18DRAFT_415830</name>
</gene>
<feature type="region of interest" description="Disordered" evidence="1">
    <location>
        <begin position="43"/>
        <end position="99"/>
    </location>
</feature>
<reference evidence="3" key="1">
    <citation type="submission" date="2023-06" db="EMBL/GenBank/DDBJ databases">
        <title>Genome-scale phylogeny and comparative genomics of the fungal order Sordariales.</title>
        <authorList>
            <consortium name="Lawrence Berkeley National Laboratory"/>
            <person name="Hensen N."/>
            <person name="Bonometti L."/>
            <person name="Westerberg I."/>
            <person name="Brannstrom I.O."/>
            <person name="Guillou S."/>
            <person name="Cros-Aarteil S."/>
            <person name="Calhoun S."/>
            <person name="Haridas S."/>
            <person name="Kuo A."/>
            <person name="Mondo S."/>
            <person name="Pangilinan J."/>
            <person name="Riley R."/>
            <person name="LaButti K."/>
            <person name="Andreopoulos B."/>
            <person name="Lipzen A."/>
            <person name="Chen C."/>
            <person name="Yanf M."/>
            <person name="Daum C."/>
            <person name="Ng V."/>
            <person name="Clum A."/>
            <person name="Steindorff A."/>
            <person name="Ohm R."/>
            <person name="Martin F."/>
            <person name="Silar P."/>
            <person name="Natvig D."/>
            <person name="Lalanne C."/>
            <person name="Gautier V."/>
            <person name="Ament-velasquez S.L."/>
            <person name="Kruys A."/>
            <person name="Hutchinson M.I."/>
            <person name="Powell A.J."/>
            <person name="Barry K."/>
            <person name="Miller A.N."/>
            <person name="Grigoriev I.V."/>
            <person name="Debuchy R."/>
            <person name="Gladieux P."/>
            <person name="Thoren M.H."/>
            <person name="Johannesson H."/>
        </authorList>
    </citation>
    <scope>NUCLEOTIDE SEQUENCE</scope>
    <source>
        <strain evidence="3">SMH3187-1</strain>
    </source>
</reference>